<evidence type="ECO:0000313" key="3">
    <source>
        <dbReference type="Proteomes" id="UP000290649"/>
    </source>
</evidence>
<organism evidence="2 3">
    <name type="scientific">Anaerobacillus alkaliphilus</name>
    <dbReference type="NCBI Taxonomy" id="1548597"/>
    <lineage>
        <taxon>Bacteria</taxon>
        <taxon>Bacillati</taxon>
        <taxon>Bacillota</taxon>
        <taxon>Bacilli</taxon>
        <taxon>Bacillales</taxon>
        <taxon>Bacillaceae</taxon>
        <taxon>Anaerobacillus</taxon>
    </lineage>
</organism>
<accession>A0A4Q0VV83</accession>
<comment type="caution">
    <text evidence="2">The sequence shown here is derived from an EMBL/GenBank/DDBJ whole genome shotgun (WGS) entry which is preliminary data.</text>
</comment>
<keyword evidence="3" id="KW-1185">Reference proteome</keyword>
<evidence type="ECO:0000256" key="1">
    <source>
        <dbReference type="SAM" id="Phobius"/>
    </source>
</evidence>
<dbReference type="AlphaFoldDB" id="A0A4Q0VV83"/>
<sequence length="403" mass="45340">MKRSSNWDEKTIENQLRKLPKIEDKQSKEALFERIQERLQEDQIKERKTKKHWIVPSIAAAAVFFLLLLIVPSFLSERNVSIEDSQPEFRMEVAEEAGDVEVDMNGIASIDAPGITSVDEYYTIYFGAVQPYEEEFYQDQLVKLAVPVSGPAGEFVVQVTLLAEGANEIERFLAVKENFSGEPWGIGNFPSIEINSIFEGKGGVLIIDVPTGSLESLSTAENFAYSQSIIETFWPRFREVELSSDGEPNVFWGQSGPISGFSLEVENRGYYLFESPTGHLFLVTGKSIGAKGNDSSEDVSLQETLEYMKQYESVGNMGYLPPIGDEFIITNVEQNDEVVTITFADGTIFENSPRHQAMVEAILFTARDFGHSYVQFEGIQPTQVGPYFTGDLLEIPRYFNFIR</sequence>
<protein>
    <recommendedName>
        <fullName evidence="4">GerMN domain-containing protein</fullName>
    </recommendedName>
</protein>
<dbReference type="Proteomes" id="UP000290649">
    <property type="component" value="Unassembled WGS sequence"/>
</dbReference>
<feature type="transmembrane region" description="Helical" evidence="1">
    <location>
        <begin position="53"/>
        <end position="75"/>
    </location>
</feature>
<gene>
    <name evidence="2" type="ORF">DS745_08830</name>
</gene>
<dbReference type="EMBL" id="QOUX01000030">
    <property type="protein sequence ID" value="RXJ01929.1"/>
    <property type="molecule type" value="Genomic_DNA"/>
</dbReference>
<evidence type="ECO:0000313" key="2">
    <source>
        <dbReference type="EMBL" id="RXJ01929.1"/>
    </source>
</evidence>
<keyword evidence="1" id="KW-0812">Transmembrane</keyword>
<name>A0A4Q0VV83_9BACI</name>
<reference evidence="2 3" key="1">
    <citation type="journal article" date="2019" name="Int. J. Syst. Evol. Microbiol.">
        <title>Anaerobacillus alkaliphilus sp. nov., a novel alkaliphilic and moderately halophilic bacterium.</title>
        <authorList>
            <person name="Borsodi A.K."/>
            <person name="Aszalos J.M."/>
            <person name="Bihari P."/>
            <person name="Nagy I."/>
            <person name="Schumann P."/>
            <person name="Sproer C."/>
            <person name="Kovacs A.L."/>
            <person name="Boka K."/>
            <person name="Dobosy P."/>
            <person name="Ovari M."/>
            <person name="Szili-Kovacs T."/>
            <person name="Toth E."/>
        </authorList>
    </citation>
    <scope>NUCLEOTIDE SEQUENCE [LARGE SCALE GENOMIC DNA]</scope>
    <source>
        <strain evidence="2 3">B16-10</strain>
    </source>
</reference>
<keyword evidence="1" id="KW-1133">Transmembrane helix</keyword>
<evidence type="ECO:0008006" key="4">
    <source>
        <dbReference type="Google" id="ProtNLM"/>
    </source>
</evidence>
<dbReference type="OrthoDB" id="2965336at2"/>
<keyword evidence="1" id="KW-0472">Membrane</keyword>
<proteinExistence type="predicted"/>
<dbReference type="RefSeq" id="WP_129077886.1">
    <property type="nucleotide sequence ID" value="NZ_QOUX01000030.1"/>
</dbReference>